<feature type="non-terminal residue" evidence="1">
    <location>
        <position position="1"/>
    </location>
</feature>
<protein>
    <submittedName>
        <fullName evidence="1">Uncharacterized protein</fullName>
    </submittedName>
</protein>
<accession>A0A7J6R727</accession>
<feature type="non-terminal residue" evidence="1">
    <location>
        <position position="134"/>
    </location>
</feature>
<sequence length="134" mass="15161">LTAKRWLVARGALTRLRGKSSMCGRFERRRKEKRERMHLAGELADRVIGAVSRAPSTHHIVPNMKLLSFEGFNLVYGVWDRNEDAFLPLASYRVVAQYAIVAFVESESCSLPFEEPSILKLDWETLPAGLDPST</sequence>
<gene>
    <name evidence="1" type="ORF">FOZ62_020644</name>
</gene>
<evidence type="ECO:0000313" key="1">
    <source>
        <dbReference type="EMBL" id="KAF4716202.1"/>
    </source>
</evidence>
<dbReference type="AlphaFoldDB" id="A0A7J6R727"/>
<comment type="caution">
    <text evidence="1">The sequence shown here is derived from an EMBL/GenBank/DDBJ whole genome shotgun (WGS) entry which is preliminary data.</text>
</comment>
<name>A0A7J6R727_PEROL</name>
<organism evidence="1 2">
    <name type="scientific">Perkinsus olseni</name>
    <name type="common">Perkinsus atlanticus</name>
    <dbReference type="NCBI Taxonomy" id="32597"/>
    <lineage>
        <taxon>Eukaryota</taxon>
        <taxon>Sar</taxon>
        <taxon>Alveolata</taxon>
        <taxon>Perkinsozoa</taxon>
        <taxon>Perkinsea</taxon>
        <taxon>Perkinsida</taxon>
        <taxon>Perkinsidae</taxon>
        <taxon>Perkinsus</taxon>
    </lineage>
</organism>
<reference evidence="1 2" key="1">
    <citation type="submission" date="2020-04" db="EMBL/GenBank/DDBJ databases">
        <title>Perkinsus olseni comparative genomics.</title>
        <authorList>
            <person name="Bogema D.R."/>
        </authorList>
    </citation>
    <scope>NUCLEOTIDE SEQUENCE [LARGE SCALE GENOMIC DNA]</scope>
    <source>
        <strain evidence="1">ATCC PRA-205</strain>
    </source>
</reference>
<proteinExistence type="predicted"/>
<dbReference type="Proteomes" id="UP000574390">
    <property type="component" value="Unassembled WGS sequence"/>
</dbReference>
<dbReference type="EMBL" id="JABANM010024459">
    <property type="protein sequence ID" value="KAF4716202.1"/>
    <property type="molecule type" value="Genomic_DNA"/>
</dbReference>
<evidence type="ECO:0000313" key="2">
    <source>
        <dbReference type="Proteomes" id="UP000574390"/>
    </source>
</evidence>